<evidence type="ECO:0000259" key="19">
    <source>
        <dbReference type="PROSITE" id="PS50192"/>
    </source>
</evidence>
<proteinExistence type="inferred from homology"/>
<dbReference type="Proteomes" id="UP000663852">
    <property type="component" value="Unassembled WGS sequence"/>
</dbReference>
<dbReference type="InterPro" id="IPR012849">
    <property type="entry name" value="Abl-interactor_HHR_dom"/>
</dbReference>
<evidence type="ECO:0000256" key="5">
    <source>
        <dbReference type="ARBA" id="ARBA00010020"/>
    </source>
</evidence>
<dbReference type="Pfam" id="PF00018">
    <property type="entry name" value="SH3_1"/>
    <property type="match status" value="1"/>
</dbReference>
<keyword evidence="11" id="KW-0175">Coiled coil</keyword>
<dbReference type="SUPFAM" id="SSF50044">
    <property type="entry name" value="SH3-domain"/>
    <property type="match status" value="1"/>
</dbReference>
<evidence type="ECO:0000256" key="7">
    <source>
        <dbReference type="ARBA" id="ARBA00022490"/>
    </source>
</evidence>
<evidence type="ECO:0000256" key="11">
    <source>
        <dbReference type="ARBA" id="ARBA00023054"/>
    </source>
</evidence>
<keyword evidence="8" id="KW-0597">Phosphoprotein</keyword>
<evidence type="ECO:0000313" key="20">
    <source>
        <dbReference type="EMBL" id="CAF1123477.1"/>
    </source>
</evidence>
<evidence type="ECO:0000313" key="21">
    <source>
        <dbReference type="Proteomes" id="UP000663852"/>
    </source>
</evidence>
<feature type="domain" description="T-SNARE coiled-coil homology" evidence="19">
    <location>
        <begin position="52"/>
        <end position="114"/>
    </location>
</feature>
<feature type="transmembrane region" description="Helical" evidence="17">
    <location>
        <begin position="861"/>
        <end position="880"/>
    </location>
</feature>
<dbReference type="InterPro" id="IPR001452">
    <property type="entry name" value="SH3_domain"/>
</dbReference>
<comment type="similarity">
    <text evidence="5">Belongs to the ABI family.</text>
</comment>
<dbReference type="GO" id="GO:0015179">
    <property type="term" value="F:L-amino acid transmembrane transporter activity"/>
    <property type="evidence" value="ECO:0007669"/>
    <property type="project" value="TreeGrafter"/>
</dbReference>
<dbReference type="SMART" id="SM00326">
    <property type="entry name" value="SH3"/>
    <property type="match status" value="1"/>
</dbReference>
<keyword evidence="13" id="KW-0206">Cytoskeleton</keyword>
<name>A0A814QRX6_ADIRI</name>
<evidence type="ECO:0000256" key="15">
    <source>
        <dbReference type="PROSITE-ProRule" id="PRU00192"/>
    </source>
</evidence>
<keyword evidence="14" id="KW-0966">Cell projection</keyword>
<evidence type="ECO:0000259" key="18">
    <source>
        <dbReference type="PROSITE" id="PS50002"/>
    </source>
</evidence>
<dbReference type="PANTHER" id="PTHR11785">
    <property type="entry name" value="AMINO ACID TRANSPORTER"/>
    <property type="match status" value="1"/>
</dbReference>
<comment type="subcellular location">
    <subcellularLocation>
        <location evidence="3">Cell projection</location>
        <location evidence="3">Filopodium</location>
    </subcellularLocation>
    <subcellularLocation>
        <location evidence="4">Cell projection</location>
        <location evidence="4">Lamellipodium</location>
    </subcellularLocation>
    <subcellularLocation>
        <location evidence="2">Cytoplasm</location>
        <location evidence="2">Cytoskeleton</location>
    </subcellularLocation>
    <subcellularLocation>
        <location evidence="1">Membrane</location>
        <topology evidence="1">Multi-pass membrane protein</topology>
    </subcellularLocation>
</comment>
<evidence type="ECO:0000256" key="17">
    <source>
        <dbReference type="SAM" id="Phobius"/>
    </source>
</evidence>
<dbReference type="GO" id="GO:0005856">
    <property type="term" value="C:cytoskeleton"/>
    <property type="evidence" value="ECO:0007669"/>
    <property type="project" value="UniProtKB-SubCell"/>
</dbReference>
<gene>
    <name evidence="20" type="ORF">EDS130_LOCUS21180</name>
</gene>
<dbReference type="OrthoDB" id="5971719at2759"/>
<feature type="transmembrane region" description="Helical" evidence="17">
    <location>
        <begin position="774"/>
        <end position="793"/>
    </location>
</feature>
<dbReference type="PROSITE" id="PS50002">
    <property type="entry name" value="SH3"/>
    <property type="match status" value="1"/>
</dbReference>
<evidence type="ECO:0000256" key="14">
    <source>
        <dbReference type="ARBA" id="ARBA00023273"/>
    </source>
</evidence>
<dbReference type="PANTHER" id="PTHR11785:SF528">
    <property type="entry name" value="AMINO ACID TRANSPORTER PROTEIN JHI-21"/>
    <property type="match status" value="1"/>
</dbReference>
<dbReference type="InterPro" id="IPR036028">
    <property type="entry name" value="SH3-like_dom_sf"/>
</dbReference>
<accession>A0A814QRX6</accession>
<reference evidence="20" key="1">
    <citation type="submission" date="2021-02" db="EMBL/GenBank/DDBJ databases">
        <authorList>
            <person name="Nowell W R."/>
        </authorList>
    </citation>
    <scope>NUCLEOTIDE SEQUENCE</scope>
</reference>
<feature type="region of interest" description="Disordered" evidence="16">
    <location>
        <begin position="290"/>
        <end position="329"/>
    </location>
</feature>
<feature type="transmembrane region" description="Helical" evidence="17">
    <location>
        <begin position="832"/>
        <end position="855"/>
    </location>
</feature>
<keyword evidence="12 17" id="KW-0472">Membrane</keyword>
<organism evidence="20 21">
    <name type="scientific">Adineta ricciae</name>
    <name type="common">Rotifer</name>
    <dbReference type="NCBI Taxonomy" id="249248"/>
    <lineage>
        <taxon>Eukaryota</taxon>
        <taxon>Metazoa</taxon>
        <taxon>Spiralia</taxon>
        <taxon>Gnathifera</taxon>
        <taxon>Rotifera</taxon>
        <taxon>Eurotatoria</taxon>
        <taxon>Bdelloidea</taxon>
        <taxon>Adinetida</taxon>
        <taxon>Adinetidae</taxon>
        <taxon>Adineta</taxon>
    </lineage>
</organism>
<evidence type="ECO:0000256" key="2">
    <source>
        <dbReference type="ARBA" id="ARBA00004245"/>
    </source>
</evidence>
<dbReference type="InterPro" id="IPR002293">
    <property type="entry name" value="AA/rel_permease1"/>
</dbReference>
<evidence type="ECO:0000256" key="13">
    <source>
        <dbReference type="ARBA" id="ARBA00023212"/>
    </source>
</evidence>
<feature type="transmembrane region" description="Helical" evidence="17">
    <location>
        <begin position="676"/>
        <end position="699"/>
    </location>
</feature>
<dbReference type="GO" id="GO:0030175">
    <property type="term" value="C:filopodium"/>
    <property type="evidence" value="ECO:0007669"/>
    <property type="project" value="UniProtKB-SubCell"/>
</dbReference>
<dbReference type="EMBL" id="CAJNOJ010000106">
    <property type="protein sequence ID" value="CAF1123477.1"/>
    <property type="molecule type" value="Genomic_DNA"/>
</dbReference>
<keyword evidence="10 17" id="KW-1133">Transmembrane helix</keyword>
<dbReference type="GO" id="GO:0030027">
    <property type="term" value="C:lamellipodium"/>
    <property type="evidence" value="ECO:0007669"/>
    <property type="project" value="UniProtKB-SubCell"/>
</dbReference>
<feature type="transmembrane region" description="Helical" evidence="17">
    <location>
        <begin position="574"/>
        <end position="594"/>
    </location>
</feature>
<evidence type="ECO:0000256" key="3">
    <source>
        <dbReference type="ARBA" id="ARBA00004486"/>
    </source>
</evidence>
<dbReference type="InterPro" id="IPR050598">
    <property type="entry name" value="AminoAcid_Transporter"/>
</dbReference>
<feature type="transmembrane region" description="Helical" evidence="17">
    <location>
        <begin position="646"/>
        <end position="664"/>
    </location>
</feature>
<keyword evidence="9 17" id="KW-0812">Transmembrane</keyword>
<feature type="transmembrane region" description="Helical" evidence="17">
    <location>
        <begin position="606"/>
        <end position="626"/>
    </location>
</feature>
<dbReference type="Gene3D" id="1.20.1740.10">
    <property type="entry name" value="Amino acid/polyamine transporter I"/>
    <property type="match status" value="1"/>
</dbReference>
<dbReference type="Pfam" id="PF13520">
    <property type="entry name" value="AA_permease_2"/>
    <property type="match status" value="1"/>
</dbReference>
<comment type="caution">
    <text evidence="20">The sequence shown here is derived from an EMBL/GenBank/DDBJ whole genome shotgun (WGS) entry which is preliminary data.</text>
</comment>
<evidence type="ECO:0000256" key="9">
    <source>
        <dbReference type="ARBA" id="ARBA00022692"/>
    </source>
</evidence>
<evidence type="ECO:0000256" key="12">
    <source>
        <dbReference type="ARBA" id="ARBA00023136"/>
    </source>
</evidence>
<dbReference type="AlphaFoldDB" id="A0A814QRX6"/>
<dbReference type="Gene3D" id="6.10.140.1620">
    <property type="match status" value="1"/>
</dbReference>
<feature type="transmembrane region" description="Helical" evidence="17">
    <location>
        <begin position="728"/>
        <end position="753"/>
    </location>
</feature>
<dbReference type="Pfam" id="PF07815">
    <property type="entry name" value="Abi_HHR"/>
    <property type="match status" value="1"/>
</dbReference>
<evidence type="ECO:0000256" key="1">
    <source>
        <dbReference type="ARBA" id="ARBA00004141"/>
    </source>
</evidence>
<dbReference type="FunFam" id="2.30.30.40:FF:000002">
    <property type="entry name" value="abl interactor 1 isoform X1"/>
    <property type="match status" value="1"/>
</dbReference>
<evidence type="ECO:0000256" key="6">
    <source>
        <dbReference type="ARBA" id="ARBA00022443"/>
    </source>
</evidence>
<evidence type="ECO:0000256" key="8">
    <source>
        <dbReference type="ARBA" id="ARBA00022553"/>
    </source>
</evidence>
<dbReference type="GO" id="GO:0016020">
    <property type="term" value="C:membrane"/>
    <property type="evidence" value="ECO:0007669"/>
    <property type="project" value="UniProtKB-SubCell"/>
</dbReference>
<feature type="transmembrane region" description="Helical" evidence="17">
    <location>
        <begin position="455"/>
        <end position="475"/>
    </location>
</feature>
<keyword evidence="6 15" id="KW-0728">SH3 domain</keyword>
<protein>
    <submittedName>
        <fullName evidence="20">Uncharacterized protein</fullName>
    </submittedName>
</protein>
<dbReference type="InterPro" id="IPR000727">
    <property type="entry name" value="T_SNARE_dom"/>
</dbReference>
<evidence type="ECO:0000256" key="4">
    <source>
        <dbReference type="ARBA" id="ARBA00004510"/>
    </source>
</evidence>
<feature type="compositionally biased region" description="Polar residues" evidence="16">
    <location>
        <begin position="317"/>
        <end position="329"/>
    </location>
</feature>
<sequence>MEPSPFQDLAFILKNELPSLKGNLSENILNLAKVADFCEDNYLNSSHHDKSRVYEDTKNYAIQALASVAYQINTIATSFLQLLDLQSNQFNELETNMSDLSEDTNVHKEKVARREIGTLTTNKSLGRQPLFIKPSNPEKLVRYVRKPLDYSILDDIGHGVRLSPQENKSRHMIYGNGIQQQQQPPSTPPSMKTANASLSKATGANSSMIYAQRSSLQPAPPVIVPPTDYASRHDLIMNNGHQYNPYGHRQQNAHNQMMMMMNNENVYATRHNGILNTNNMTRYTGAMLENGGSVRSKGTSQPPGSTRIPIHMDNYDPNGQQQNGGESQYMSQQSYLPQFIPQAPNHFFEATTTLPRKSTRGFRRRFENLDWAPEQYLEMAIACYDYESTRDDELTFREDTIIFVVAKNDDGWFEGVIEPGVRGLFPGNYVEPLSIIIKMADDKKMETKKEEKPKLSLMSGIALLVGSIVGSGIFISPRGVLLGTGSYGLSVLVWIIGGLICIPGCMCYAELGTMIYSSGGDYTYIKMAFGDWAGFLRVWSEICCVRPATIAVCGITASIYLLQPLFSPCSPPHYAVLALACFFILIITLLNLLSTRGSIFWQNGTFYAKIGALILLIGLGIFQLIRGHYEVFTEPFANTQTSVKKLAIAFYIGLFPYTGWNYLSNAIEDLKDPKKTFPIAIMSSIIASTIFYTLAYSAYFTALTPLDVMSTDAVAVTFVEQIYKPLRLIMPLLVSISALGGLNGQIFSIVRMFSVAGRDGLLPTISSFVHIQRLTPVIPCIVEGILGVLYVLVGNADRLLSYLSFSTWVVCLCSAVSVLIFRRTMPNIARPFNAGVVAPVIFIVAIGFLTLVNMIFNPIDILVGMLILVSGLPIYWLFVLQRPKSIDKSSESISIYLQKLFLVAPENNKQEQ</sequence>
<feature type="transmembrane region" description="Helical" evidence="17">
    <location>
        <begin position="487"/>
        <end position="509"/>
    </location>
</feature>
<keyword evidence="7" id="KW-0963">Cytoplasm</keyword>
<evidence type="ECO:0000256" key="10">
    <source>
        <dbReference type="ARBA" id="ARBA00022989"/>
    </source>
</evidence>
<dbReference type="PROSITE" id="PS50192">
    <property type="entry name" value="T_SNARE"/>
    <property type="match status" value="1"/>
</dbReference>
<dbReference type="Gene3D" id="2.30.30.40">
    <property type="entry name" value="SH3 Domains"/>
    <property type="match status" value="1"/>
</dbReference>
<feature type="transmembrane region" description="Helical" evidence="17">
    <location>
        <begin position="799"/>
        <end position="820"/>
    </location>
</feature>
<evidence type="ECO:0000256" key="16">
    <source>
        <dbReference type="SAM" id="MobiDB-lite"/>
    </source>
</evidence>
<feature type="domain" description="SH3" evidence="18">
    <location>
        <begin position="375"/>
        <end position="435"/>
    </location>
</feature>
<dbReference type="PRINTS" id="PR00452">
    <property type="entry name" value="SH3DOMAIN"/>
</dbReference>